<feature type="region of interest" description="Disordered" evidence="1">
    <location>
        <begin position="84"/>
        <end position="107"/>
    </location>
</feature>
<evidence type="ECO:0000313" key="3">
    <source>
        <dbReference type="RefSeq" id="XP_011070285.1"/>
    </source>
</evidence>
<proteinExistence type="predicted"/>
<dbReference type="RefSeq" id="XP_011070285.1">
    <property type="nucleotide sequence ID" value="XM_011071983.2"/>
</dbReference>
<dbReference type="GeneID" id="105155983"/>
<name>A0A6I9SKP2_SESIN</name>
<dbReference type="AlphaFoldDB" id="A0A6I9SKP2"/>
<organism evidence="2 3">
    <name type="scientific">Sesamum indicum</name>
    <name type="common">Oriental sesame</name>
    <name type="synonym">Sesamum orientale</name>
    <dbReference type="NCBI Taxonomy" id="4182"/>
    <lineage>
        <taxon>Eukaryota</taxon>
        <taxon>Viridiplantae</taxon>
        <taxon>Streptophyta</taxon>
        <taxon>Embryophyta</taxon>
        <taxon>Tracheophyta</taxon>
        <taxon>Spermatophyta</taxon>
        <taxon>Magnoliopsida</taxon>
        <taxon>eudicotyledons</taxon>
        <taxon>Gunneridae</taxon>
        <taxon>Pentapetalae</taxon>
        <taxon>asterids</taxon>
        <taxon>lamiids</taxon>
        <taxon>Lamiales</taxon>
        <taxon>Pedaliaceae</taxon>
        <taxon>Sesamum</taxon>
    </lineage>
</organism>
<protein>
    <submittedName>
        <fullName evidence="3">Uncharacterized protein LOC105155983</fullName>
    </submittedName>
</protein>
<dbReference type="Proteomes" id="UP000504604">
    <property type="component" value="Linkage group LG2"/>
</dbReference>
<feature type="compositionally biased region" description="Low complexity" evidence="1">
    <location>
        <begin position="87"/>
        <end position="98"/>
    </location>
</feature>
<dbReference type="OrthoDB" id="913735at2759"/>
<dbReference type="KEGG" id="sind:105155983"/>
<evidence type="ECO:0000313" key="2">
    <source>
        <dbReference type="Proteomes" id="UP000504604"/>
    </source>
</evidence>
<evidence type="ECO:0000256" key="1">
    <source>
        <dbReference type="SAM" id="MobiDB-lite"/>
    </source>
</evidence>
<keyword evidence="2" id="KW-1185">Reference proteome</keyword>
<accession>A0A6I9SKP2</accession>
<dbReference type="InParanoid" id="A0A6I9SKP2"/>
<gene>
    <name evidence="3" type="primary">LOC105155983</name>
</gene>
<reference evidence="3" key="1">
    <citation type="submission" date="2025-08" db="UniProtKB">
        <authorList>
            <consortium name="RefSeq"/>
        </authorList>
    </citation>
    <scope>IDENTIFICATION</scope>
</reference>
<sequence>MRITCCPEKTVLVAVYAETPRKSLPLFQDALQRNRILETRSDKQNCRHHCYHHFHSDDIAKRDGGGKGYNRRAQLLEYARDLRASARRPPASSSSLPSHSTSQTKRVPAVQMISADTPSKRANSQACLGKWERLIPNFILLKIGLNSSKHKGNKKHKNNSSVSTTTNNMKAVAKSILQGQKKGSCFSKLFINVGRKRFDLHK</sequence>